<dbReference type="EC" id="4.2.-.-" evidence="4"/>
<dbReference type="InterPro" id="IPR007214">
    <property type="entry name" value="YbaK/aa-tRNA-synth-assoc-dom"/>
</dbReference>
<organism evidence="6 7">
    <name type="scientific">Intestinibaculum porci</name>
    <dbReference type="NCBI Taxonomy" id="2487118"/>
    <lineage>
        <taxon>Bacteria</taxon>
        <taxon>Bacillati</taxon>
        <taxon>Bacillota</taxon>
        <taxon>Erysipelotrichia</taxon>
        <taxon>Erysipelotrichales</taxon>
        <taxon>Erysipelotrichaceae</taxon>
        <taxon>Intestinibaculum</taxon>
    </lineage>
</organism>
<accession>A0A3G9J482</accession>
<evidence type="ECO:0000313" key="7">
    <source>
        <dbReference type="Proteomes" id="UP000268059"/>
    </source>
</evidence>
<evidence type="ECO:0000256" key="2">
    <source>
        <dbReference type="ARBA" id="ARBA00022917"/>
    </source>
</evidence>
<dbReference type="PIRSF" id="PIRSF006181">
    <property type="entry name" value="EbsC_YbaK"/>
    <property type="match status" value="1"/>
</dbReference>
<evidence type="ECO:0000259" key="5">
    <source>
        <dbReference type="Pfam" id="PF04073"/>
    </source>
</evidence>
<dbReference type="Pfam" id="PF04073">
    <property type="entry name" value="tRNA_edit"/>
    <property type="match status" value="1"/>
</dbReference>
<dbReference type="AlphaFoldDB" id="A0A3G9J482"/>
<dbReference type="OrthoDB" id="9809296at2"/>
<dbReference type="InParanoid" id="A0A3G9J482"/>
<dbReference type="NCBIfam" id="TIGR00011">
    <property type="entry name" value="YbaK_EbsC"/>
    <property type="match status" value="1"/>
</dbReference>
<name>A0A3G9J482_9FIRM</name>
<evidence type="ECO:0000256" key="1">
    <source>
        <dbReference type="ARBA" id="ARBA00009798"/>
    </source>
</evidence>
<gene>
    <name evidence="6" type="primary">ybaK2</name>
    <name evidence="6" type="ORF">SG0102_03260</name>
</gene>
<dbReference type="Gene3D" id="3.90.960.10">
    <property type="entry name" value="YbaK/aminoacyl-tRNA synthetase-associated domain"/>
    <property type="match status" value="1"/>
</dbReference>
<dbReference type="GO" id="GO:0016829">
    <property type="term" value="F:lyase activity"/>
    <property type="evidence" value="ECO:0007669"/>
    <property type="project" value="UniProtKB-KW"/>
</dbReference>
<dbReference type="InterPro" id="IPR036754">
    <property type="entry name" value="YbaK/aa-tRNA-synt-asso_dom_sf"/>
</dbReference>
<evidence type="ECO:0000256" key="4">
    <source>
        <dbReference type="PIRNR" id="PIRNR006181"/>
    </source>
</evidence>
<evidence type="ECO:0000313" key="6">
    <source>
        <dbReference type="EMBL" id="BBH25392.1"/>
    </source>
</evidence>
<reference evidence="6 7" key="1">
    <citation type="submission" date="2018-11" db="EMBL/GenBank/DDBJ databases">
        <title>Novel Erysipelotrichaceae bacterium isolated from small intestine of a swine.</title>
        <authorList>
            <person name="Kim J.S."/>
            <person name="Choe H."/>
            <person name="Lee Y.R."/>
            <person name="Kim K.M."/>
            <person name="Park D.S."/>
        </authorList>
    </citation>
    <scope>NUCLEOTIDE SEQUENCE [LARGE SCALE GENOMIC DNA]</scope>
    <source>
        <strain evidence="6 7">SG0102</strain>
    </source>
</reference>
<dbReference type="EMBL" id="AP019309">
    <property type="protein sequence ID" value="BBH25392.1"/>
    <property type="molecule type" value="Genomic_DNA"/>
</dbReference>
<dbReference type="GO" id="GO:0002161">
    <property type="term" value="F:aminoacyl-tRNA deacylase activity"/>
    <property type="evidence" value="ECO:0007669"/>
    <property type="project" value="InterPro"/>
</dbReference>
<keyword evidence="3 4" id="KW-0456">Lyase</keyword>
<keyword evidence="7" id="KW-1185">Reference proteome</keyword>
<dbReference type="InterPro" id="IPR004369">
    <property type="entry name" value="Prolyl-tRNA_editing_YbaK/EbsC"/>
</dbReference>
<dbReference type="GO" id="GO:0006412">
    <property type="term" value="P:translation"/>
    <property type="evidence" value="ECO:0007669"/>
    <property type="project" value="UniProtKB-KW"/>
</dbReference>
<feature type="domain" description="YbaK/aminoacyl-tRNA synthetase-associated" evidence="5">
    <location>
        <begin position="42"/>
        <end position="147"/>
    </location>
</feature>
<dbReference type="Proteomes" id="UP000268059">
    <property type="component" value="Chromosome"/>
</dbReference>
<dbReference type="PANTHER" id="PTHR30411">
    <property type="entry name" value="CYTOPLASMIC PROTEIN"/>
    <property type="match status" value="1"/>
</dbReference>
<dbReference type="FunCoup" id="A0A3G9J482">
    <property type="interactions" value="35"/>
</dbReference>
<evidence type="ECO:0000256" key="3">
    <source>
        <dbReference type="ARBA" id="ARBA00023239"/>
    </source>
</evidence>
<dbReference type="RefSeq" id="WP_125118343.1">
    <property type="nucleotide sequence ID" value="NZ_AP019309.1"/>
</dbReference>
<dbReference type="KEGG" id="ebm:SG0102_03260"/>
<proteinExistence type="inferred from homology"/>
<comment type="similarity">
    <text evidence="1 4">Belongs to the prolyl-tRNA editing family. YbaK/EbsC subfamily.</text>
</comment>
<dbReference type="CDD" id="cd00002">
    <property type="entry name" value="YbaK_deacylase"/>
    <property type="match status" value="1"/>
</dbReference>
<dbReference type="SUPFAM" id="SSF55826">
    <property type="entry name" value="YbaK/ProRS associated domain"/>
    <property type="match status" value="1"/>
</dbReference>
<keyword evidence="2 4" id="KW-0648">Protein biosynthesis</keyword>
<protein>
    <recommendedName>
        <fullName evidence="4">Cys-tRNA(Pro)/Cys-tRNA(Cys) deacylase</fullName>
        <ecNumber evidence="4">4.2.-.-</ecNumber>
    </recommendedName>
</protein>
<sequence>MSKKKKIKTNALRLLDRDHIPYRVEEYEYDDEHLSGEHIIDQVSLEAPDIYKTLVLQADDDHQYLVCCIPVLESIDLKKLAKLSGHKKVEMIHMKDLLNTTGYIRGGCSPVGMKKQFPTYFDATITKNREIALSAGKRGYQMIVNSLTIVDYTKATVGDVLKED</sequence>
<dbReference type="PANTHER" id="PTHR30411:SF0">
    <property type="entry name" value="CYS-TRNA(PRO)_CYS-TRNA(CYS) DEACYLASE YBAK"/>
    <property type="match status" value="1"/>
</dbReference>